<feature type="domain" description="YetF C-terminal" evidence="8">
    <location>
        <begin position="100"/>
        <end position="166"/>
    </location>
</feature>
<evidence type="ECO:0000256" key="2">
    <source>
        <dbReference type="ARBA" id="ARBA00006448"/>
    </source>
</evidence>
<sequence>MQDVFNTVFGIHDQTLTWWQMSARAIGVFFAALLIIRIGSHRIFGKNTAFDIILGIIYGSVLSRAITGNAPFWPTLAAALTLVLLHKALAVLAYHTNFGFGNFIKGRPQLLVKNGKLQEEALRANSVTKNDLLEALRSTGAVKDLDLIDEAYLERSGNISIILKKSDDKEK</sequence>
<dbReference type="PANTHER" id="PTHR34582:SF6">
    <property type="entry name" value="UPF0702 TRANSMEMBRANE PROTEIN YCAP"/>
    <property type="match status" value="1"/>
</dbReference>
<name>A0ABP8M627_9BACT</name>
<dbReference type="Pfam" id="PF04239">
    <property type="entry name" value="DUF421"/>
    <property type="match status" value="1"/>
</dbReference>
<dbReference type="Gene3D" id="3.30.240.20">
    <property type="entry name" value="bsu07140 like domains"/>
    <property type="match status" value="1"/>
</dbReference>
<dbReference type="RefSeq" id="WP_345163244.1">
    <property type="nucleotide sequence ID" value="NZ_BAABHC010000039.1"/>
</dbReference>
<comment type="subcellular location">
    <subcellularLocation>
        <location evidence="1">Cell membrane</location>
        <topology evidence="1">Multi-pass membrane protein</topology>
    </subcellularLocation>
</comment>
<keyword evidence="10" id="KW-1185">Reference proteome</keyword>
<keyword evidence="4 7" id="KW-0812">Transmembrane</keyword>
<evidence type="ECO:0000259" key="8">
    <source>
        <dbReference type="Pfam" id="PF04239"/>
    </source>
</evidence>
<dbReference type="Proteomes" id="UP001500552">
    <property type="component" value="Unassembled WGS sequence"/>
</dbReference>
<accession>A0ABP8M627</accession>
<feature type="transmembrane region" description="Helical" evidence="7">
    <location>
        <begin position="48"/>
        <end position="66"/>
    </location>
</feature>
<keyword evidence="6 7" id="KW-0472">Membrane</keyword>
<protein>
    <submittedName>
        <fullName evidence="9">DUF421 domain-containing protein</fullName>
    </submittedName>
</protein>
<evidence type="ECO:0000256" key="7">
    <source>
        <dbReference type="SAM" id="Phobius"/>
    </source>
</evidence>
<feature type="transmembrane region" description="Helical" evidence="7">
    <location>
        <begin position="72"/>
        <end position="94"/>
    </location>
</feature>
<comment type="caution">
    <text evidence="9">The sequence shown here is derived from an EMBL/GenBank/DDBJ whole genome shotgun (WGS) entry which is preliminary data.</text>
</comment>
<organism evidence="9 10">
    <name type="scientific">Pontibacter saemangeumensis</name>
    <dbReference type="NCBI Taxonomy" id="1084525"/>
    <lineage>
        <taxon>Bacteria</taxon>
        <taxon>Pseudomonadati</taxon>
        <taxon>Bacteroidota</taxon>
        <taxon>Cytophagia</taxon>
        <taxon>Cytophagales</taxon>
        <taxon>Hymenobacteraceae</taxon>
        <taxon>Pontibacter</taxon>
    </lineage>
</organism>
<dbReference type="InterPro" id="IPR007353">
    <property type="entry name" value="DUF421"/>
</dbReference>
<comment type="similarity">
    <text evidence="2">Belongs to the UPF0702 family.</text>
</comment>
<keyword evidence="5 7" id="KW-1133">Transmembrane helix</keyword>
<evidence type="ECO:0000313" key="9">
    <source>
        <dbReference type="EMBL" id="GAA4444780.1"/>
    </source>
</evidence>
<evidence type="ECO:0000313" key="10">
    <source>
        <dbReference type="Proteomes" id="UP001500552"/>
    </source>
</evidence>
<gene>
    <name evidence="9" type="ORF">GCM10023188_47180</name>
</gene>
<dbReference type="InterPro" id="IPR023090">
    <property type="entry name" value="UPF0702_alpha/beta_dom_sf"/>
</dbReference>
<evidence type="ECO:0000256" key="6">
    <source>
        <dbReference type="ARBA" id="ARBA00023136"/>
    </source>
</evidence>
<proteinExistence type="inferred from homology"/>
<evidence type="ECO:0000256" key="3">
    <source>
        <dbReference type="ARBA" id="ARBA00022475"/>
    </source>
</evidence>
<evidence type="ECO:0000256" key="5">
    <source>
        <dbReference type="ARBA" id="ARBA00022989"/>
    </source>
</evidence>
<keyword evidence="3" id="KW-1003">Cell membrane</keyword>
<dbReference type="EMBL" id="BAABHC010000039">
    <property type="protein sequence ID" value="GAA4444780.1"/>
    <property type="molecule type" value="Genomic_DNA"/>
</dbReference>
<dbReference type="PANTHER" id="PTHR34582">
    <property type="entry name" value="UPF0702 TRANSMEMBRANE PROTEIN YCAP"/>
    <property type="match status" value="1"/>
</dbReference>
<feature type="transmembrane region" description="Helical" evidence="7">
    <location>
        <begin position="16"/>
        <end position="36"/>
    </location>
</feature>
<reference evidence="10" key="1">
    <citation type="journal article" date="2019" name="Int. J. Syst. Evol. Microbiol.">
        <title>The Global Catalogue of Microorganisms (GCM) 10K type strain sequencing project: providing services to taxonomists for standard genome sequencing and annotation.</title>
        <authorList>
            <consortium name="The Broad Institute Genomics Platform"/>
            <consortium name="The Broad Institute Genome Sequencing Center for Infectious Disease"/>
            <person name="Wu L."/>
            <person name="Ma J."/>
        </authorList>
    </citation>
    <scope>NUCLEOTIDE SEQUENCE [LARGE SCALE GENOMIC DNA]</scope>
    <source>
        <strain evidence="10">JCM 17926</strain>
    </source>
</reference>
<evidence type="ECO:0000256" key="4">
    <source>
        <dbReference type="ARBA" id="ARBA00022692"/>
    </source>
</evidence>
<evidence type="ECO:0000256" key="1">
    <source>
        <dbReference type="ARBA" id="ARBA00004651"/>
    </source>
</evidence>